<dbReference type="InterPro" id="IPR014056">
    <property type="entry name" value="TypeIITA-like_toxin_pred"/>
</dbReference>
<evidence type="ECO:0000313" key="3">
    <source>
        <dbReference type="Proteomes" id="UP000540909"/>
    </source>
</evidence>
<comment type="caution">
    <text evidence="2">The sequence shown here is derived from an EMBL/GenBank/DDBJ whole genome shotgun (WGS) entry which is preliminary data.</text>
</comment>
<proteinExistence type="predicted"/>
<dbReference type="NCBIfam" id="TIGR02683">
    <property type="entry name" value="upstrm_HI1419"/>
    <property type="match status" value="1"/>
</dbReference>
<dbReference type="AlphaFoldDB" id="A0A7W6R8W2"/>
<evidence type="ECO:0000313" key="2">
    <source>
        <dbReference type="EMBL" id="MBB4238999.1"/>
    </source>
</evidence>
<feature type="region of interest" description="Disordered" evidence="1">
    <location>
        <begin position="1"/>
        <end position="48"/>
    </location>
</feature>
<reference evidence="2 3" key="1">
    <citation type="submission" date="2020-08" db="EMBL/GenBank/DDBJ databases">
        <title>Genomic Encyclopedia of Type Strains, Phase IV (KMG-V): Genome sequencing to study the core and pangenomes of soil and plant-associated prokaryotes.</title>
        <authorList>
            <person name="Whitman W."/>
        </authorList>
    </citation>
    <scope>NUCLEOTIDE SEQUENCE [LARGE SCALE GENOMIC DNA]</scope>
    <source>
        <strain evidence="2 3">SEMIA 4089</strain>
    </source>
</reference>
<feature type="compositionally biased region" description="Basic and acidic residues" evidence="1">
    <location>
        <begin position="30"/>
        <end position="46"/>
    </location>
</feature>
<accession>A0A7W6R8W2</accession>
<name>A0A7W6R8W2_9HYPH</name>
<gene>
    <name evidence="2" type="ORF">GGD57_005615</name>
</gene>
<organism evidence="2 3">
    <name type="scientific">Rhizobium esperanzae</name>
    <dbReference type="NCBI Taxonomy" id="1967781"/>
    <lineage>
        <taxon>Bacteria</taxon>
        <taxon>Pseudomonadati</taxon>
        <taxon>Pseudomonadota</taxon>
        <taxon>Alphaproteobacteria</taxon>
        <taxon>Hyphomicrobiales</taxon>
        <taxon>Rhizobiaceae</taxon>
        <taxon>Rhizobium/Agrobacterium group</taxon>
        <taxon>Rhizobium</taxon>
    </lineage>
</organism>
<dbReference type="EMBL" id="JACIFY010000029">
    <property type="protein sequence ID" value="MBB4238999.1"/>
    <property type="molecule type" value="Genomic_DNA"/>
</dbReference>
<dbReference type="PANTHER" id="PTHR41791:SF1">
    <property type="entry name" value="SSL7039 PROTEIN"/>
    <property type="match status" value="1"/>
</dbReference>
<protein>
    <submittedName>
        <fullName evidence="2">Putative addiction module killer protein</fullName>
    </submittedName>
</protein>
<sequence length="151" mass="17169">MASDETPEEKLPAAIFGEIEEPVAKQPRPAGEHPGGRTSDQQKVDYSRQGVNYSSQKYTVLQTSEFRKWLRKLKDRNARDRIVTRIVRAEAGNLGDHKFFDGIGELRLDYGPGYRLYFAMQGHVVVILLCGGDKDSQERDIKRAIEMSKEI</sequence>
<dbReference type="RefSeq" id="WP_348646004.1">
    <property type="nucleotide sequence ID" value="NZ_JACIFY010000029.1"/>
</dbReference>
<dbReference type="PANTHER" id="PTHR41791">
    <property type="entry name" value="SSL7039 PROTEIN"/>
    <property type="match status" value="1"/>
</dbReference>
<evidence type="ECO:0000256" key="1">
    <source>
        <dbReference type="SAM" id="MobiDB-lite"/>
    </source>
</evidence>
<dbReference type="Proteomes" id="UP000540909">
    <property type="component" value="Unassembled WGS sequence"/>
</dbReference>